<keyword evidence="4" id="KW-1185">Reference proteome</keyword>
<protein>
    <submittedName>
        <fullName evidence="5">Ankyrin repeat domain-containing protein 31 isoform X1</fullName>
    </submittedName>
</protein>
<dbReference type="SMART" id="SM00248">
    <property type="entry name" value="ANK"/>
    <property type="match status" value="3"/>
</dbReference>
<evidence type="ECO:0000313" key="5">
    <source>
        <dbReference type="RefSeq" id="XP_032824709.1"/>
    </source>
</evidence>
<proteinExistence type="predicted"/>
<dbReference type="KEGG" id="pmrn:116950766"/>
<accession>A0AAJ7TV84</accession>
<feature type="compositionally biased region" description="Polar residues" evidence="2">
    <location>
        <begin position="841"/>
        <end position="858"/>
    </location>
</feature>
<reference evidence="5" key="1">
    <citation type="submission" date="2025-08" db="UniProtKB">
        <authorList>
            <consortium name="RefSeq"/>
        </authorList>
    </citation>
    <scope>IDENTIFICATION</scope>
    <source>
        <tissue evidence="5">Sperm</tissue>
    </source>
</reference>
<dbReference type="PROSITE" id="PS50088">
    <property type="entry name" value="ANK_REPEAT"/>
    <property type="match status" value="3"/>
</dbReference>
<dbReference type="Gene3D" id="1.25.40.20">
    <property type="entry name" value="Ankyrin repeat-containing domain"/>
    <property type="match status" value="1"/>
</dbReference>
<dbReference type="PANTHER" id="PTHR24176">
    <property type="entry name" value="ANKYRIN REPEAT DOMAIN-CONTAINING PROTEIN 31-RELATED"/>
    <property type="match status" value="1"/>
</dbReference>
<dbReference type="Pfam" id="PF13637">
    <property type="entry name" value="Ank_4"/>
    <property type="match status" value="1"/>
</dbReference>
<dbReference type="InterPro" id="IPR002110">
    <property type="entry name" value="Ankyrin_rpt"/>
</dbReference>
<evidence type="ECO:0000256" key="2">
    <source>
        <dbReference type="SAM" id="MobiDB-lite"/>
    </source>
</evidence>
<dbReference type="InterPro" id="IPR040843">
    <property type="entry name" value="RAMA"/>
</dbReference>
<feature type="repeat" description="ANK" evidence="1">
    <location>
        <begin position="543"/>
        <end position="575"/>
    </location>
</feature>
<feature type="region of interest" description="Disordered" evidence="2">
    <location>
        <begin position="1"/>
        <end position="22"/>
    </location>
</feature>
<keyword evidence="1" id="KW-0040">ANK repeat</keyword>
<dbReference type="PROSITE" id="PS50297">
    <property type="entry name" value="ANK_REP_REGION"/>
    <property type="match status" value="3"/>
</dbReference>
<evidence type="ECO:0000259" key="3">
    <source>
        <dbReference type="Pfam" id="PF18755"/>
    </source>
</evidence>
<dbReference type="AlphaFoldDB" id="A0AAJ7TV84"/>
<feature type="repeat" description="ANK" evidence="1">
    <location>
        <begin position="576"/>
        <end position="608"/>
    </location>
</feature>
<dbReference type="InterPro" id="IPR036770">
    <property type="entry name" value="Ankyrin_rpt-contain_sf"/>
</dbReference>
<dbReference type="SUPFAM" id="SSF48403">
    <property type="entry name" value="Ankyrin repeat"/>
    <property type="match status" value="1"/>
</dbReference>
<feature type="region of interest" description="Disordered" evidence="2">
    <location>
        <begin position="654"/>
        <end position="676"/>
    </location>
</feature>
<dbReference type="Proteomes" id="UP001318040">
    <property type="component" value="Chromosome 40"/>
</dbReference>
<organism evidence="4 5">
    <name type="scientific">Petromyzon marinus</name>
    <name type="common">Sea lamprey</name>
    <dbReference type="NCBI Taxonomy" id="7757"/>
    <lineage>
        <taxon>Eukaryota</taxon>
        <taxon>Metazoa</taxon>
        <taxon>Chordata</taxon>
        <taxon>Craniata</taxon>
        <taxon>Vertebrata</taxon>
        <taxon>Cyclostomata</taxon>
        <taxon>Hyperoartia</taxon>
        <taxon>Petromyzontiformes</taxon>
        <taxon>Petromyzontidae</taxon>
        <taxon>Petromyzon</taxon>
    </lineage>
</organism>
<dbReference type="InterPro" id="IPR042334">
    <property type="entry name" value="ANKRD31"/>
</dbReference>
<evidence type="ECO:0000313" key="4">
    <source>
        <dbReference type="Proteomes" id="UP001318040"/>
    </source>
</evidence>
<feature type="repeat" description="ANK" evidence="1">
    <location>
        <begin position="510"/>
        <end position="542"/>
    </location>
</feature>
<feature type="region of interest" description="Disordered" evidence="2">
    <location>
        <begin position="696"/>
        <end position="715"/>
    </location>
</feature>
<feature type="domain" description="RAMA" evidence="3">
    <location>
        <begin position="1045"/>
        <end position="1107"/>
    </location>
</feature>
<dbReference type="RefSeq" id="XP_032824709.1">
    <property type="nucleotide sequence ID" value="XM_032968818.1"/>
</dbReference>
<name>A0AAJ7TV84_PETMA</name>
<evidence type="ECO:0000256" key="1">
    <source>
        <dbReference type="PROSITE-ProRule" id="PRU00023"/>
    </source>
</evidence>
<sequence length="1254" mass="138140">MSASERDQADSDSTASLMECSYDEDKWDETHLRRVQDGSSTRDEMMGEVAGIITRGDAERLSPVIAVVPKIKLNIQHWGLETNPSAPAMEVKPFIIFFSDCVAYSCNHRKDGNMFNYSQEMEEEGFSQSLFDEIISKKNVHSSEEAKVLVGVGEGMIIKPPSDREEVVQQEMEPDYEDSEISLISGNVVSVYRPLAHTSESSAAEEESQTMLQAGDCIATKKFKDSHYSSHTSPISIRFGVSVPAEDLPAVSISSESAPNTFSYNCTPNDVFSKVDISNKVSDVLGSSESTPSDIAALPTRPKNISITQKESKESSMTVTDSSDKAIDTLNTIDVDSKTFAATLPLVTIWKEMKIIYLEDAIETNVPKNKYNEKLRTCAKYKERTDSCAENPGNIKVDEVTSCSKTTSPLSCQEDTIADDASNTSCSLDVLCGEHTAGQITENNVESCSVEVLLDSTEYSNFDLQFPPEVRKSSRLARKWKDGPPTFFWRGVKNIKRETPDNYVNVCNIKGETQLHFAALKGHLSKVKSLIQSGSDVNAPDYAGWTPLHVASTHGFVNVVLELVRAKARVNCRGLDDITPLHDAAKCGHWKVVQCLLENGADPRMKNAHGKTALELCQGARVQHLLSSWAKAQCADGDQTRLLVDEPARCPAGEASNEPVTAFRGSHCPDSGSKSASEVDIRQSCDVALKDHCPEGKKYPMKPGRKKGQGPSSDKQLHLIQVFKEAIKELDDIKITLQSIKSWDLSLTGKADKYKQAIQKMHLTLNTLLQRQKKDSYSLSNSTKHSSVCRAKANSELWDLLMIRKRKLLERLKTHRELSLRYKTFQQELKQQLQIQQQTLESGNSQEEQTPSASGMTVKSSDFAQVPNSIVQVEQQQTMGSSVVIPCTSENTTALPITDYAVQRDGATIVQEGNTTFDSEDVVYIPDSLISCTQTSSGQSSAVTHEPCDSQVQILAKGLSAGAQNEYVSHMSVVGLQNTPQILSVTRHPTIEHDYTRLRGQQKGGVERQDADLEIDVGAAPGEVIMRPTESQTDVTGSIPSFLSYRQLVHRGVLQPGKDVLSINVKGTVHYATLLMNGTILTPQLATYKSPMLWHKALLASNTNPKWSVTASVVLYEGRMMSSYAKRENYPSAPLAIPSIAVAVSTSNTPNIAARFAQETPVHSETQSGTKPRDVPITKYFILPSRDCDLTGCEGCQIFTYPKKVLLVQNSELCPMYYINDLFNNPDNWDFLCSEGTKHADHTSTQSSSSMECS</sequence>
<dbReference type="PRINTS" id="PR01415">
    <property type="entry name" value="ANKYRIN"/>
</dbReference>
<dbReference type="PANTHER" id="PTHR24176:SF14">
    <property type="entry name" value="ANKYRIN REPEAT DOMAIN-CONTAINING PROTEIN 31"/>
    <property type="match status" value="1"/>
</dbReference>
<dbReference type="Pfam" id="PF18755">
    <property type="entry name" value="RAMA"/>
    <property type="match status" value="1"/>
</dbReference>
<gene>
    <name evidence="5" type="primary">ANKRD31</name>
</gene>
<dbReference type="Pfam" id="PF13857">
    <property type="entry name" value="Ank_5"/>
    <property type="match status" value="1"/>
</dbReference>
<feature type="compositionally biased region" description="Basic residues" evidence="2">
    <location>
        <begin position="699"/>
        <end position="708"/>
    </location>
</feature>
<feature type="region of interest" description="Disordered" evidence="2">
    <location>
        <begin position="838"/>
        <end position="858"/>
    </location>
</feature>